<dbReference type="EMBL" id="JBHRUV010000048">
    <property type="protein sequence ID" value="MFC3266676.1"/>
    <property type="molecule type" value="Genomic_DNA"/>
</dbReference>
<accession>A0ABV7LFP9</accession>
<evidence type="ECO:0000313" key="10">
    <source>
        <dbReference type="Proteomes" id="UP001595536"/>
    </source>
</evidence>
<dbReference type="Pfam" id="PF00034">
    <property type="entry name" value="Cytochrom_C"/>
    <property type="match status" value="1"/>
</dbReference>
<dbReference type="InterPro" id="IPR036909">
    <property type="entry name" value="Cyt_c-like_dom_sf"/>
</dbReference>
<keyword evidence="2 6" id="KW-0349">Heme</keyword>
<evidence type="ECO:0000256" key="5">
    <source>
        <dbReference type="ARBA" id="ARBA00023004"/>
    </source>
</evidence>
<evidence type="ECO:0000256" key="3">
    <source>
        <dbReference type="ARBA" id="ARBA00022723"/>
    </source>
</evidence>
<dbReference type="PRINTS" id="PR00604">
    <property type="entry name" value="CYTCHRMECIAB"/>
</dbReference>
<keyword evidence="1" id="KW-0813">Transport</keyword>
<dbReference type="Proteomes" id="UP001595536">
    <property type="component" value="Unassembled WGS sequence"/>
</dbReference>
<evidence type="ECO:0000256" key="6">
    <source>
        <dbReference type="PROSITE-ProRule" id="PRU00433"/>
    </source>
</evidence>
<dbReference type="InterPro" id="IPR009056">
    <property type="entry name" value="Cyt_c-like_dom"/>
</dbReference>
<protein>
    <submittedName>
        <fullName evidence="9">C-type cytochrome</fullName>
    </submittedName>
</protein>
<keyword evidence="5 6" id="KW-0408">Iron</keyword>
<keyword evidence="3 6" id="KW-0479">Metal-binding</keyword>
<dbReference type="SUPFAM" id="SSF46626">
    <property type="entry name" value="Cytochrome c"/>
    <property type="match status" value="1"/>
</dbReference>
<evidence type="ECO:0000259" key="8">
    <source>
        <dbReference type="PROSITE" id="PS51007"/>
    </source>
</evidence>
<feature type="chain" id="PRO_5046673347" evidence="7">
    <location>
        <begin position="37"/>
        <end position="146"/>
    </location>
</feature>
<dbReference type="InterPro" id="IPR002327">
    <property type="entry name" value="Cyt_c_1A/1B"/>
</dbReference>
<feature type="signal peptide" evidence="7">
    <location>
        <begin position="1"/>
        <end position="36"/>
    </location>
</feature>
<gene>
    <name evidence="9" type="ORF">ACFOEX_09960</name>
</gene>
<dbReference type="RefSeq" id="WP_376829794.1">
    <property type="nucleotide sequence ID" value="NZ_JBHLWR010000006.1"/>
</dbReference>
<evidence type="ECO:0000256" key="1">
    <source>
        <dbReference type="ARBA" id="ARBA00022448"/>
    </source>
</evidence>
<name>A0ABV7LFP9_9HYPH</name>
<dbReference type="Gene3D" id="1.10.760.10">
    <property type="entry name" value="Cytochrome c-like domain"/>
    <property type="match status" value="1"/>
</dbReference>
<evidence type="ECO:0000256" key="4">
    <source>
        <dbReference type="ARBA" id="ARBA00022982"/>
    </source>
</evidence>
<evidence type="ECO:0000256" key="7">
    <source>
        <dbReference type="SAM" id="SignalP"/>
    </source>
</evidence>
<evidence type="ECO:0000313" key="9">
    <source>
        <dbReference type="EMBL" id="MFC3266676.1"/>
    </source>
</evidence>
<evidence type="ECO:0000256" key="2">
    <source>
        <dbReference type="ARBA" id="ARBA00022617"/>
    </source>
</evidence>
<keyword evidence="10" id="KW-1185">Reference proteome</keyword>
<organism evidence="9 10">
    <name type="scientific">Camelimonas abortus</name>
    <dbReference type="NCBI Taxonomy" id="1017184"/>
    <lineage>
        <taxon>Bacteria</taxon>
        <taxon>Pseudomonadati</taxon>
        <taxon>Pseudomonadota</taxon>
        <taxon>Alphaproteobacteria</taxon>
        <taxon>Hyphomicrobiales</taxon>
        <taxon>Chelatococcaceae</taxon>
        <taxon>Camelimonas</taxon>
    </lineage>
</organism>
<reference evidence="10" key="1">
    <citation type="journal article" date="2019" name="Int. J. Syst. Evol. Microbiol.">
        <title>The Global Catalogue of Microorganisms (GCM) 10K type strain sequencing project: providing services to taxonomists for standard genome sequencing and annotation.</title>
        <authorList>
            <consortium name="The Broad Institute Genomics Platform"/>
            <consortium name="The Broad Institute Genome Sequencing Center for Infectious Disease"/>
            <person name="Wu L."/>
            <person name="Ma J."/>
        </authorList>
    </citation>
    <scope>NUCLEOTIDE SEQUENCE [LARGE SCALE GENOMIC DNA]</scope>
    <source>
        <strain evidence="10">CCM 7941</strain>
    </source>
</reference>
<keyword evidence="4" id="KW-0249">Electron transport</keyword>
<sequence length="146" mass="15862">MTIRPPALPRFVRRRRPWAGVLAACAAAALATAAHAGDPEAGARVFMKCRACHQIGEGAKHTAGPQLNALIGRKAGTVDGYRFSDAMKNSGLTWDEATLRDYLKAPRAKVPGTRMIFLGVTRESEMDNLLAYLRQFDADGKIRPAQ</sequence>
<dbReference type="PANTHER" id="PTHR11961">
    <property type="entry name" value="CYTOCHROME C"/>
    <property type="match status" value="1"/>
</dbReference>
<feature type="domain" description="Cytochrome c" evidence="8">
    <location>
        <begin position="37"/>
        <end position="137"/>
    </location>
</feature>
<keyword evidence="7" id="KW-0732">Signal</keyword>
<comment type="caution">
    <text evidence="9">The sequence shown here is derived from an EMBL/GenBank/DDBJ whole genome shotgun (WGS) entry which is preliminary data.</text>
</comment>
<dbReference type="PROSITE" id="PS51007">
    <property type="entry name" value="CYTC"/>
    <property type="match status" value="1"/>
</dbReference>
<proteinExistence type="predicted"/>